<evidence type="ECO:0000259" key="4">
    <source>
        <dbReference type="Pfam" id="PF06414"/>
    </source>
</evidence>
<feature type="region of interest" description="Disordered" evidence="3">
    <location>
        <begin position="451"/>
        <end position="472"/>
    </location>
</feature>
<dbReference type="Pfam" id="PF06414">
    <property type="entry name" value="Zeta_toxin"/>
    <property type="match status" value="1"/>
</dbReference>
<evidence type="ECO:0000256" key="3">
    <source>
        <dbReference type="SAM" id="MobiDB-lite"/>
    </source>
</evidence>
<dbReference type="InterPro" id="IPR027417">
    <property type="entry name" value="P-loop_NTPase"/>
</dbReference>
<organism evidence="5 6">
    <name type="scientific">Novymonas esmeraldas</name>
    <dbReference type="NCBI Taxonomy" id="1808958"/>
    <lineage>
        <taxon>Eukaryota</taxon>
        <taxon>Discoba</taxon>
        <taxon>Euglenozoa</taxon>
        <taxon>Kinetoplastea</taxon>
        <taxon>Metakinetoplastina</taxon>
        <taxon>Trypanosomatida</taxon>
        <taxon>Trypanosomatidae</taxon>
        <taxon>Novymonas</taxon>
    </lineage>
</organism>
<feature type="compositionally biased region" description="Low complexity" evidence="3">
    <location>
        <begin position="454"/>
        <end position="469"/>
    </location>
</feature>
<gene>
    <name evidence="5" type="ORF">NESM_000136100</name>
</gene>
<accession>A0AAW0F526</accession>
<keyword evidence="6" id="KW-1185">Reference proteome</keyword>
<dbReference type="GO" id="GO:0005524">
    <property type="term" value="F:ATP binding"/>
    <property type="evidence" value="ECO:0007669"/>
    <property type="project" value="UniProtKB-KW"/>
</dbReference>
<dbReference type="GO" id="GO:0016301">
    <property type="term" value="F:kinase activity"/>
    <property type="evidence" value="ECO:0007669"/>
    <property type="project" value="InterPro"/>
</dbReference>
<feature type="compositionally biased region" description="Low complexity" evidence="3">
    <location>
        <begin position="809"/>
        <end position="821"/>
    </location>
</feature>
<evidence type="ECO:0000256" key="1">
    <source>
        <dbReference type="ARBA" id="ARBA00022741"/>
    </source>
</evidence>
<dbReference type="Proteomes" id="UP001430356">
    <property type="component" value="Unassembled WGS sequence"/>
</dbReference>
<dbReference type="EMBL" id="JAECZO010000008">
    <property type="protein sequence ID" value="KAK7200779.1"/>
    <property type="molecule type" value="Genomic_DNA"/>
</dbReference>
<dbReference type="PANTHER" id="PTHR31153:SF1">
    <property type="entry name" value="CALMODULIN CALCIUM-DEPENDENT NAD KINASE"/>
    <property type="match status" value="1"/>
</dbReference>
<keyword evidence="1" id="KW-0547">Nucleotide-binding</keyword>
<feature type="region of interest" description="Disordered" evidence="3">
    <location>
        <begin position="543"/>
        <end position="565"/>
    </location>
</feature>
<feature type="region of interest" description="Disordered" evidence="3">
    <location>
        <begin position="79"/>
        <end position="120"/>
    </location>
</feature>
<evidence type="ECO:0000256" key="2">
    <source>
        <dbReference type="ARBA" id="ARBA00022840"/>
    </source>
</evidence>
<comment type="caution">
    <text evidence="5">The sequence shown here is derived from an EMBL/GenBank/DDBJ whole genome shotgun (WGS) entry which is preliminary data.</text>
</comment>
<feature type="compositionally biased region" description="Polar residues" evidence="3">
    <location>
        <begin position="822"/>
        <end position="839"/>
    </location>
</feature>
<dbReference type="AlphaFoldDB" id="A0AAW0F526"/>
<protein>
    <submittedName>
        <fullName evidence="5">Zeta toxin</fullName>
    </submittedName>
</protein>
<proteinExistence type="predicted"/>
<keyword evidence="2" id="KW-0067">ATP-binding</keyword>
<dbReference type="Gene3D" id="3.40.50.300">
    <property type="entry name" value="P-loop containing nucleotide triphosphate hydrolases"/>
    <property type="match status" value="1"/>
</dbReference>
<dbReference type="SUPFAM" id="SSF52540">
    <property type="entry name" value="P-loop containing nucleoside triphosphate hydrolases"/>
    <property type="match status" value="1"/>
</dbReference>
<evidence type="ECO:0000313" key="5">
    <source>
        <dbReference type="EMBL" id="KAK7200779.1"/>
    </source>
</evidence>
<reference evidence="5 6" key="1">
    <citation type="journal article" date="2021" name="MBio">
        <title>A New Model Trypanosomatid, Novymonas esmeraldas: Genomic Perception of Its 'Candidatus Pandoraea novymonadis' Endosymbiont.</title>
        <authorList>
            <person name="Zakharova A."/>
            <person name="Saura A."/>
            <person name="Butenko A."/>
            <person name="Podesvova L."/>
            <person name="Warmusova S."/>
            <person name="Kostygov A.Y."/>
            <person name="Nenarokova A."/>
            <person name="Lukes J."/>
            <person name="Opperdoes F.R."/>
            <person name="Yurchenko V."/>
        </authorList>
    </citation>
    <scope>NUCLEOTIDE SEQUENCE [LARGE SCALE GENOMIC DNA]</scope>
    <source>
        <strain evidence="5 6">E262AT.01</strain>
    </source>
</reference>
<dbReference type="InterPro" id="IPR044802">
    <property type="entry name" value="NADKc-like"/>
</dbReference>
<sequence>MQSPPPYVPFVEYVLKALEHPPYMYVAKLAACCTMLFLTRENPELLQALCHKWAVRFAKDRRQLIRHIRKRASYCINSPEPAPSLVRDGKVDGAESSDDGCAPLPPQAPSHNRDDESGDAIGVRCCDPDEAVEHLLSILNTLVPMYFSWNWHRADYVIQINREYEAYVREYILPMCVELTPEDGPDDTEHTPWLLPPHTYLEAAQNVTSFYTPTSTVAPYPRTHTPRRSSTMAAGTPVMGISPLPAAGNTNAAFSLGAHYLASAGGSPVVHNAETEWLPFPNLQQHFGGSATGKGERFGGAASAQLPKFSLPSGKAALEDGTSAASPSSLLPSAQASSSAFSGPSLPMMSPNVMSARAFNAAAVYGLRFLTLGNYRDALQSNTKGLVTVFHAKYSAKSNDVIDVFQKITAKRLLDPMPTIAVVYAVAEPELSSLYKVSWFPTIVYTPPLRYQRSHQQQSQEPASPAAHSRTVRPYEDYARPAAAAAADSRKETAATTLATAAAAVVAPALTAISGLARVAAATTAKHALQRPHLPDARHAAVGAAAQHSADTPRRIHSRSLQRKQQQLPTAVGSGGGVAIGVGCDAHDWVVSTATASDLATPSTSNSTVSQVCTPVRCISGIGDKSGGHPSTTAVPPMCIPAASTRSERGGVLVSSPNLGAGVAPPTPSEILFGISVGDSVHSVSMTSPPQFTNGSLANSSFQSSSMETGILPAADCDGGQWCESLQDLLNGDDHVIYPLDGVQTVPALVEWIGARGASVPHLRKMKEFFNCIKSIREKEKFKRYRELHSAVVTLRRLQGIKDDFGVPNSSNNNNSSGSSSTHTPRQSASSPESPQNPDQPLFIFLGGGMAAGKTTAVAALAKSSWWESHKEQSVVVNADEFKLPQECEMASPEAHTHSTRAAENLLVQAINQGRSIVLDGTMMWKPFVQQVVEMVRAAHLTRFKQGPGYNTQTKAERYFVADKARQPALPIPYKIIFLGITVEVETAVPRGFLRKFQTNRGVPISMQLRSFKLFAENFHEYVALVDEVTLYNNNVFVDLDKGELPPILAECTEKTKYQLVVHDEAAFHQFLRQQQINDNAGSVLEVYPVTPVGL</sequence>
<evidence type="ECO:0000313" key="6">
    <source>
        <dbReference type="Proteomes" id="UP001430356"/>
    </source>
</evidence>
<feature type="region of interest" description="Disordered" evidence="3">
    <location>
        <begin position="803"/>
        <end position="842"/>
    </location>
</feature>
<dbReference type="PANTHER" id="PTHR31153">
    <property type="entry name" value="CALMODULIN CALCIUM-DEPENDENT NAD KINASE"/>
    <property type="match status" value="1"/>
</dbReference>
<dbReference type="InterPro" id="IPR010488">
    <property type="entry name" value="Zeta_toxin_domain"/>
</dbReference>
<feature type="domain" description="Zeta toxin" evidence="4">
    <location>
        <begin position="834"/>
        <end position="925"/>
    </location>
</feature>
<name>A0AAW0F526_9TRYP</name>